<dbReference type="InterPro" id="IPR031924">
    <property type="entry name" value="GH115"/>
</dbReference>
<dbReference type="Proteomes" id="UP000799764">
    <property type="component" value="Unassembled WGS sequence"/>
</dbReference>
<dbReference type="InterPro" id="IPR041437">
    <property type="entry name" value="GH115_C"/>
</dbReference>
<dbReference type="EMBL" id="MU001493">
    <property type="protein sequence ID" value="KAF2450942.1"/>
    <property type="molecule type" value="Genomic_DNA"/>
</dbReference>
<dbReference type="Gene3D" id="3.20.20.520">
    <property type="entry name" value="Glycosyl hydrolase family 115"/>
    <property type="match status" value="1"/>
</dbReference>
<dbReference type="InterPro" id="IPR029018">
    <property type="entry name" value="Hex-like_dom2"/>
</dbReference>
<evidence type="ECO:0000313" key="5">
    <source>
        <dbReference type="Proteomes" id="UP000799764"/>
    </source>
</evidence>
<accession>A0A9P4PVF1</accession>
<dbReference type="InterPro" id="IPR042301">
    <property type="entry name" value="GH115_sf"/>
</dbReference>
<dbReference type="OrthoDB" id="4849794at2759"/>
<keyword evidence="5" id="KW-1185">Reference proteome</keyword>
<dbReference type="Gene3D" id="2.60.120.1620">
    <property type="match status" value="1"/>
</dbReference>
<evidence type="ECO:0000313" key="4">
    <source>
        <dbReference type="EMBL" id="KAF2450942.1"/>
    </source>
</evidence>
<proteinExistence type="predicted"/>
<feature type="domain" description="Gylcosyl hydrolase 115 C-terminal" evidence="3">
    <location>
        <begin position="799"/>
        <end position="972"/>
    </location>
</feature>
<sequence>MELFASIALLCFVISGTTAIGQPASIAFSETKGALKLGGTGLAPTIVIDSKEWAGVTRAGNDLANDFGLVTGTKGKVVSGTSGLSNTPVIIAGTIGKAPLIDSLVSAGKIDVSNIKGKWESFTSTLVEKPVEGIDQALILVGSDKRGTIYAIYDVSEQIGVSPWYWWADVPPKKHNALYALPKTKTQGPPSIKYRGLFINDEQPALTNWVKSNYGGVYDSRFHAKVFELLLRLRANYFWPAMWASKFHVDDSKNGPLADEMGIVMGTSHTEPMARADKEKVKPWDWKRNQSNLKKYMQDGATRSKNWEVVWTLGMRGDGDTGSPTLDAKSLVDVFTAQQSILKSTLGVSSLNTVPQMWCVYKEVGGYYQAGMKVPEDITILWSDDNSGNIQRLPIPAEANRIGNAGVYYHFDYVGDPRNYKWINTIQLSKTWQQMHLAHEKNATQIWIVNVGDLKPLEIPISHFLDMAYDMTRFMKADSTDEWLVSWATREFGDSVAQGTTEVMATYGKLIVRRKYELLNKSPFLYSTTNYDEAENVLHEWEALQNKTQALYDQLDSATQIAFFEMVLHPVLAGRIVQQVYINAGRNKAHAAQKRMSTNELAADVKAAYAQDGVIQKRYHGLLNGKWNHMMDQLHFGYNNWYVLCRSDTSRAVLTSHRQDPSSNTMPSVTTIGTTAPSSGLMGVSVQGSTASAPDSTPSFLVLDPYTPENRTIDIYARGSGSTDFTITPSSPYISITPSQGTISYPSGTSTIRAVISVDWSSAPNGSSTSSIIITPKSGTAVKLTLPLNNVAVPAGFKGYVESNGGVAIEMAHFTARTASPSGASLEVIPNYGRTHSGLTLLPVTAGTQTTAAGSSAVYSFYAFTSAASAKVVAYLPPSFNVDPGSPLKFAVAVDEGTPTVSSPVPSSTLGSMPSGWSESVINGARVVKVDLGKVEKGAHKLRVWLLEPGTVIHRLVIDLGAVKESYLGPPESAKVGF</sequence>
<reference evidence="4" key="1">
    <citation type="journal article" date="2020" name="Stud. Mycol.">
        <title>101 Dothideomycetes genomes: a test case for predicting lifestyles and emergence of pathogens.</title>
        <authorList>
            <person name="Haridas S."/>
            <person name="Albert R."/>
            <person name="Binder M."/>
            <person name="Bloem J."/>
            <person name="Labutti K."/>
            <person name="Salamov A."/>
            <person name="Andreopoulos B."/>
            <person name="Baker S."/>
            <person name="Barry K."/>
            <person name="Bills G."/>
            <person name="Bluhm B."/>
            <person name="Cannon C."/>
            <person name="Castanera R."/>
            <person name="Culley D."/>
            <person name="Daum C."/>
            <person name="Ezra D."/>
            <person name="Gonzalez J."/>
            <person name="Henrissat B."/>
            <person name="Kuo A."/>
            <person name="Liang C."/>
            <person name="Lipzen A."/>
            <person name="Lutzoni F."/>
            <person name="Magnuson J."/>
            <person name="Mondo S."/>
            <person name="Nolan M."/>
            <person name="Ohm R."/>
            <person name="Pangilinan J."/>
            <person name="Park H.-J."/>
            <person name="Ramirez L."/>
            <person name="Alfaro M."/>
            <person name="Sun H."/>
            <person name="Tritt A."/>
            <person name="Yoshinaga Y."/>
            <person name="Zwiers L.-H."/>
            <person name="Turgeon B."/>
            <person name="Goodwin S."/>
            <person name="Spatafora J."/>
            <person name="Crous P."/>
            <person name="Grigoriev I."/>
        </authorList>
    </citation>
    <scope>NUCLEOTIDE SEQUENCE</scope>
    <source>
        <strain evidence="4">CBS 690.94</strain>
    </source>
</reference>
<organism evidence="4 5">
    <name type="scientific">Karstenula rhodostoma CBS 690.94</name>
    <dbReference type="NCBI Taxonomy" id="1392251"/>
    <lineage>
        <taxon>Eukaryota</taxon>
        <taxon>Fungi</taxon>
        <taxon>Dikarya</taxon>
        <taxon>Ascomycota</taxon>
        <taxon>Pezizomycotina</taxon>
        <taxon>Dothideomycetes</taxon>
        <taxon>Pleosporomycetidae</taxon>
        <taxon>Pleosporales</taxon>
        <taxon>Massarineae</taxon>
        <taxon>Didymosphaeriaceae</taxon>
        <taxon>Karstenula</taxon>
    </lineage>
</organism>
<dbReference type="PANTHER" id="PTHR37842">
    <property type="match status" value="1"/>
</dbReference>
<comment type="caution">
    <text evidence="4">The sequence shown here is derived from an EMBL/GenBank/DDBJ whole genome shotgun (WGS) entry which is preliminary data.</text>
</comment>
<feature type="chain" id="PRO_5040195907" evidence="2">
    <location>
        <begin position="20"/>
        <end position="978"/>
    </location>
</feature>
<dbReference type="Gene3D" id="1.20.58.2150">
    <property type="match status" value="1"/>
</dbReference>
<dbReference type="Gene3D" id="3.30.379.10">
    <property type="entry name" value="Chitobiase/beta-hexosaminidase domain 2-like"/>
    <property type="match status" value="1"/>
</dbReference>
<keyword evidence="2" id="KW-0732">Signal</keyword>
<dbReference type="Pfam" id="PF15979">
    <property type="entry name" value="Glyco_hydro_115"/>
    <property type="match status" value="1"/>
</dbReference>
<protein>
    <submittedName>
        <fullName evidence="4">Glycoside hydrolase family 115 protein</fullName>
    </submittedName>
</protein>
<evidence type="ECO:0000256" key="1">
    <source>
        <dbReference type="ARBA" id="ARBA00022801"/>
    </source>
</evidence>
<dbReference type="Pfam" id="PF17829">
    <property type="entry name" value="GH115_C"/>
    <property type="match status" value="1"/>
</dbReference>
<keyword evidence="1 4" id="KW-0378">Hydrolase</keyword>
<evidence type="ECO:0000256" key="2">
    <source>
        <dbReference type="SAM" id="SignalP"/>
    </source>
</evidence>
<evidence type="ECO:0000259" key="3">
    <source>
        <dbReference type="Pfam" id="PF17829"/>
    </source>
</evidence>
<dbReference type="GO" id="GO:0016787">
    <property type="term" value="F:hydrolase activity"/>
    <property type="evidence" value="ECO:0007669"/>
    <property type="project" value="UniProtKB-KW"/>
</dbReference>
<name>A0A9P4PVF1_9PLEO</name>
<dbReference type="PANTHER" id="PTHR37842:SF2">
    <property type="entry name" value="GYLCOSYL HYDROLASE 115 C-TERMINAL DOMAIN-CONTAINING PROTEIN"/>
    <property type="match status" value="1"/>
</dbReference>
<gene>
    <name evidence="4" type="ORF">P171DRAFT_469105</name>
</gene>
<dbReference type="AlphaFoldDB" id="A0A9P4PVF1"/>
<feature type="signal peptide" evidence="2">
    <location>
        <begin position="1"/>
        <end position="19"/>
    </location>
</feature>